<dbReference type="EMBL" id="CP108057">
    <property type="protein sequence ID" value="WUO50126.1"/>
    <property type="molecule type" value="Genomic_DNA"/>
</dbReference>
<dbReference type="NCBIfam" id="NF005875">
    <property type="entry name" value="PRK07819.1"/>
    <property type="match status" value="1"/>
</dbReference>
<comment type="pathway">
    <text evidence="1">Lipid metabolism; butanoate metabolism.</text>
</comment>
<name>A0ABZ1RTT9_9ACTN</name>
<evidence type="ECO:0000256" key="2">
    <source>
        <dbReference type="ARBA" id="ARBA00009463"/>
    </source>
</evidence>
<evidence type="ECO:0000313" key="6">
    <source>
        <dbReference type="EMBL" id="WUO50126.1"/>
    </source>
</evidence>
<keyword evidence="3" id="KW-0560">Oxidoreductase</keyword>
<protein>
    <submittedName>
        <fullName evidence="6">3-hydroxybutyryl-CoA dehydrogenase</fullName>
    </submittedName>
</protein>
<dbReference type="Gene3D" id="1.10.1040.10">
    <property type="entry name" value="N-(1-d-carboxylethyl)-l-norvaline Dehydrogenase, domain 2"/>
    <property type="match status" value="1"/>
</dbReference>
<dbReference type="Gene3D" id="3.40.50.720">
    <property type="entry name" value="NAD(P)-binding Rossmann-like Domain"/>
    <property type="match status" value="1"/>
</dbReference>
<dbReference type="PIRSF" id="PIRSF000105">
    <property type="entry name" value="HCDH"/>
    <property type="match status" value="1"/>
</dbReference>
<dbReference type="Proteomes" id="UP001432075">
    <property type="component" value="Chromosome"/>
</dbReference>
<dbReference type="SUPFAM" id="SSF48179">
    <property type="entry name" value="6-phosphogluconate dehydrogenase C-terminal domain-like"/>
    <property type="match status" value="1"/>
</dbReference>
<evidence type="ECO:0000259" key="4">
    <source>
        <dbReference type="Pfam" id="PF00725"/>
    </source>
</evidence>
<dbReference type="InterPro" id="IPR006176">
    <property type="entry name" value="3-OHacyl-CoA_DH_NAD-bd"/>
</dbReference>
<sequence length="294" mass="31473">MTRADMTRESPSRVGVVGCGVMGAGIADIAARAGLDVRVVVSRATAVEPALDRIRGSLGRCVRKGRLTEEQQDRALARIEVTADLERLADREFVIEAVPEDEALKTDLFTRIDGILKDDGAVLATNTSSLPISRLARATHHPERVIGVHFFSPVPVMSLVELVSALPTSEQTRTRTTALLTGPLGKTVIDAPDRAGFMVNALLIPYLLGAMRMLESGRVSAEAVDQGMTLGCGHPVGPLRLADLIGLDVVKAVADALHREFAEPQYLAPPALLRLVESGMLGKKSGRGFHSYAR</sequence>
<dbReference type="InterPro" id="IPR036291">
    <property type="entry name" value="NAD(P)-bd_dom_sf"/>
</dbReference>
<comment type="similarity">
    <text evidence="2">Belongs to the 3-hydroxyacyl-CoA dehydrogenase family.</text>
</comment>
<dbReference type="InterPro" id="IPR022694">
    <property type="entry name" value="3-OHacyl-CoA_DH"/>
</dbReference>
<dbReference type="PANTHER" id="PTHR48075:SF9">
    <property type="entry name" value="3-HYDROXYBUTYRYL-COA DEHYDROGENASE"/>
    <property type="match status" value="1"/>
</dbReference>
<evidence type="ECO:0000259" key="5">
    <source>
        <dbReference type="Pfam" id="PF02737"/>
    </source>
</evidence>
<dbReference type="Pfam" id="PF00725">
    <property type="entry name" value="3HCDH"/>
    <property type="match status" value="1"/>
</dbReference>
<feature type="domain" description="3-hydroxyacyl-CoA dehydrogenase NAD binding" evidence="5">
    <location>
        <begin position="14"/>
        <end position="191"/>
    </location>
</feature>
<evidence type="ECO:0000313" key="7">
    <source>
        <dbReference type="Proteomes" id="UP001432075"/>
    </source>
</evidence>
<feature type="domain" description="3-hydroxyacyl-CoA dehydrogenase C-terminal" evidence="4">
    <location>
        <begin position="196"/>
        <end position="292"/>
    </location>
</feature>
<dbReference type="SUPFAM" id="SSF51735">
    <property type="entry name" value="NAD(P)-binding Rossmann-fold domains"/>
    <property type="match status" value="1"/>
</dbReference>
<accession>A0ABZ1RTT9</accession>
<dbReference type="RefSeq" id="WP_328777053.1">
    <property type="nucleotide sequence ID" value="NZ_CP108057.1"/>
</dbReference>
<dbReference type="InterPro" id="IPR006108">
    <property type="entry name" value="3HC_DH_C"/>
</dbReference>
<dbReference type="PANTHER" id="PTHR48075">
    <property type="entry name" value="3-HYDROXYACYL-COA DEHYDROGENASE FAMILY PROTEIN"/>
    <property type="match status" value="1"/>
</dbReference>
<keyword evidence="7" id="KW-1185">Reference proteome</keyword>
<dbReference type="InterPro" id="IPR013328">
    <property type="entry name" value="6PGD_dom2"/>
</dbReference>
<organism evidence="6 7">
    <name type="scientific">Streptomyces goshikiensis</name>
    <dbReference type="NCBI Taxonomy" id="1942"/>
    <lineage>
        <taxon>Bacteria</taxon>
        <taxon>Bacillati</taxon>
        <taxon>Actinomycetota</taxon>
        <taxon>Actinomycetes</taxon>
        <taxon>Kitasatosporales</taxon>
        <taxon>Streptomycetaceae</taxon>
        <taxon>Streptomyces</taxon>
    </lineage>
</organism>
<gene>
    <name evidence="6" type="ORF">OHU17_32180</name>
</gene>
<dbReference type="Pfam" id="PF02737">
    <property type="entry name" value="3HCDH_N"/>
    <property type="match status" value="1"/>
</dbReference>
<evidence type="ECO:0000256" key="1">
    <source>
        <dbReference type="ARBA" id="ARBA00005086"/>
    </source>
</evidence>
<dbReference type="InterPro" id="IPR008927">
    <property type="entry name" value="6-PGluconate_DH-like_C_sf"/>
</dbReference>
<proteinExistence type="inferred from homology"/>
<reference evidence="6" key="1">
    <citation type="submission" date="2022-10" db="EMBL/GenBank/DDBJ databases">
        <title>The complete genomes of actinobacterial strains from the NBC collection.</title>
        <authorList>
            <person name="Joergensen T.S."/>
            <person name="Alvarez Arevalo M."/>
            <person name="Sterndorff E.B."/>
            <person name="Faurdal D."/>
            <person name="Vuksanovic O."/>
            <person name="Mourched A.-S."/>
            <person name="Charusanti P."/>
            <person name="Shaw S."/>
            <person name="Blin K."/>
            <person name="Weber T."/>
        </authorList>
    </citation>
    <scope>NUCLEOTIDE SEQUENCE</scope>
    <source>
        <strain evidence="6">NBC_00283</strain>
    </source>
</reference>
<evidence type="ECO:0000256" key="3">
    <source>
        <dbReference type="ARBA" id="ARBA00023002"/>
    </source>
</evidence>